<evidence type="ECO:0000313" key="2">
    <source>
        <dbReference type="Proteomes" id="UP000603369"/>
    </source>
</evidence>
<dbReference type="Proteomes" id="UP000603369">
    <property type="component" value="Unassembled WGS sequence"/>
</dbReference>
<dbReference type="EMBL" id="JAEHFL010000005">
    <property type="protein sequence ID" value="MBK3427721.1"/>
    <property type="molecule type" value="Genomic_DNA"/>
</dbReference>
<proteinExistence type="predicted"/>
<comment type="caution">
    <text evidence="1">The sequence shown here is derived from an EMBL/GenBank/DDBJ whole genome shotgun (WGS) entry which is preliminary data.</text>
</comment>
<reference evidence="1 2" key="1">
    <citation type="submission" date="2020-12" db="EMBL/GenBank/DDBJ databases">
        <title>Draft genome sequence of the commensal strain Corynebacterium tuberculostearicum MFP09/CIP 102622 isolated from human skin.</title>
        <authorList>
            <person name="Boukerb A.M."/>
            <person name="Janvier X."/>
            <person name="Feuilloley M.G.J."/>
            <person name="Groboillot A."/>
        </authorList>
    </citation>
    <scope>NUCLEOTIDE SEQUENCE [LARGE SCALE GENOMIC DNA]</scope>
    <source>
        <strain evidence="1 2">CIP 102622</strain>
    </source>
</reference>
<gene>
    <name evidence="1" type="ORF">JDP02_04215</name>
</gene>
<accession>A0A8I1HPZ9</accession>
<dbReference type="RefSeq" id="WP_200435572.1">
    <property type="nucleotide sequence ID" value="NZ_JAEHFL010000005.1"/>
</dbReference>
<dbReference type="AlphaFoldDB" id="A0A8I1HPZ9"/>
<keyword evidence="2" id="KW-1185">Reference proteome</keyword>
<sequence length="87" mass="9136">MSYVEIPTHLPDYVRSLISRPPLPPPTAALDTACRTAAALERARATWSSAVAATEDATAEQLRSIAAFLDTAAGVDSRLGQALGDAR</sequence>
<evidence type="ECO:0000313" key="1">
    <source>
        <dbReference type="EMBL" id="MBK3427721.1"/>
    </source>
</evidence>
<organism evidence="1 2">
    <name type="scientific">Corynebacterium tuberculostearicum</name>
    <dbReference type="NCBI Taxonomy" id="38304"/>
    <lineage>
        <taxon>Bacteria</taxon>
        <taxon>Bacillati</taxon>
        <taxon>Actinomycetota</taxon>
        <taxon>Actinomycetes</taxon>
        <taxon>Mycobacteriales</taxon>
        <taxon>Corynebacteriaceae</taxon>
        <taxon>Corynebacterium</taxon>
    </lineage>
</organism>
<name>A0A8I1HPZ9_9CORY</name>
<protein>
    <submittedName>
        <fullName evidence="1">Uncharacterized protein</fullName>
    </submittedName>
</protein>